<dbReference type="OrthoDB" id="3232941at2759"/>
<dbReference type="EMBL" id="ML769709">
    <property type="protein sequence ID" value="KAE9389174.1"/>
    <property type="molecule type" value="Genomic_DNA"/>
</dbReference>
<reference evidence="1" key="1">
    <citation type="journal article" date="2019" name="Environ. Microbiol.">
        <title>Fungal ecological strategies reflected in gene transcription - a case study of two litter decomposers.</title>
        <authorList>
            <person name="Barbi F."/>
            <person name="Kohler A."/>
            <person name="Barry K."/>
            <person name="Baskaran P."/>
            <person name="Daum C."/>
            <person name="Fauchery L."/>
            <person name="Ihrmark K."/>
            <person name="Kuo A."/>
            <person name="LaButti K."/>
            <person name="Lipzen A."/>
            <person name="Morin E."/>
            <person name="Grigoriev I.V."/>
            <person name="Henrissat B."/>
            <person name="Lindahl B."/>
            <person name="Martin F."/>
        </authorList>
    </citation>
    <scope>NUCLEOTIDE SEQUENCE</scope>
    <source>
        <strain evidence="1">JB14</strain>
    </source>
</reference>
<proteinExistence type="predicted"/>
<dbReference type="Proteomes" id="UP000799118">
    <property type="component" value="Unassembled WGS sequence"/>
</dbReference>
<dbReference type="InterPro" id="IPR041078">
    <property type="entry name" value="Plavaka"/>
</dbReference>
<evidence type="ECO:0000313" key="1">
    <source>
        <dbReference type="EMBL" id="KAE9389174.1"/>
    </source>
</evidence>
<keyword evidence="2" id="KW-1185">Reference proteome</keyword>
<evidence type="ECO:0000313" key="2">
    <source>
        <dbReference type="Proteomes" id="UP000799118"/>
    </source>
</evidence>
<sequence>MCMESDVAGGNYEPFWVGFPLVDIHRCVTPDILHQLYQGVLKHLIGWMQTVMGEEELDRRIRSLPPACGVRHFKNGISALAQVTGTERKHIARILLSCLVGKVESKGIIACRSLLNFIHLAQYPSHDEETLGYLKSELDTWHKYRSFFVQEGVRENFNIPKFHSLLHYIDAIRWLGTTDNYNTELFERLHIDFAKEGWRASNKRDHFPQMVKWLSRQEKIASYDFYRSWLEEFQSHEVGVDEEAENESKEGGGDETFEVVKKKGGDNASQAIQGRMMLSKHPAEPKKSLVRILISHAAPGFLAHLKLFLNSLLPPAQQVSKHQALQGTLPFTNLDVWHQYKFSPLNLFNDDSDGIREIVKAVPICPKSHIPRFDTVIVLDTDEAESTAVQGRIYSIIP</sequence>
<protein>
    <submittedName>
        <fullName evidence="1">Uncharacterized protein</fullName>
    </submittedName>
</protein>
<accession>A0A6A4GVN8</accession>
<gene>
    <name evidence="1" type="ORF">BT96DRAFT_960097</name>
</gene>
<dbReference type="AlphaFoldDB" id="A0A6A4GVN8"/>
<organism evidence="1 2">
    <name type="scientific">Gymnopus androsaceus JB14</name>
    <dbReference type="NCBI Taxonomy" id="1447944"/>
    <lineage>
        <taxon>Eukaryota</taxon>
        <taxon>Fungi</taxon>
        <taxon>Dikarya</taxon>
        <taxon>Basidiomycota</taxon>
        <taxon>Agaricomycotina</taxon>
        <taxon>Agaricomycetes</taxon>
        <taxon>Agaricomycetidae</taxon>
        <taxon>Agaricales</taxon>
        <taxon>Marasmiineae</taxon>
        <taxon>Omphalotaceae</taxon>
        <taxon>Gymnopus</taxon>
    </lineage>
</organism>
<dbReference type="Pfam" id="PF18759">
    <property type="entry name" value="Plavaka"/>
    <property type="match status" value="1"/>
</dbReference>
<name>A0A6A4GVN8_9AGAR</name>